<dbReference type="PROSITE" id="PS50235">
    <property type="entry name" value="USP_3"/>
    <property type="match status" value="1"/>
</dbReference>
<dbReference type="Gene3D" id="3.90.70.10">
    <property type="entry name" value="Cysteine proteinases"/>
    <property type="match status" value="1"/>
</dbReference>
<dbReference type="AlphaFoldDB" id="X6P1S2"/>
<dbReference type="GO" id="GO:0016579">
    <property type="term" value="P:protein deubiquitination"/>
    <property type="evidence" value="ECO:0007669"/>
    <property type="project" value="InterPro"/>
</dbReference>
<proteinExistence type="predicted"/>
<dbReference type="InterPro" id="IPR050185">
    <property type="entry name" value="Ub_carboxyl-term_hydrolase"/>
</dbReference>
<evidence type="ECO:0000259" key="2">
    <source>
        <dbReference type="PROSITE" id="PS50235"/>
    </source>
</evidence>
<dbReference type="PANTHER" id="PTHR21646">
    <property type="entry name" value="UBIQUITIN CARBOXYL-TERMINAL HYDROLASE"/>
    <property type="match status" value="1"/>
</dbReference>
<dbReference type="Pfam" id="PF00443">
    <property type="entry name" value="UCH"/>
    <property type="match status" value="1"/>
</dbReference>
<reference evidence="3 4" key="1">
    <citation type="journal article" date="2013" name="Curr. Biol.">
        <title>The Genome of the Foraminiferan Reticulomyxa filosa.</title>
        <authorList>
            <person name="Glockner G."/>
            <person name="Hulsmann N."/>
            <person name="Schleicher M."/>
            <person name="Noegel A.A."/>
            <person name="Eichinger L."/>
            <person name="Gallinger C."/>
            <person name="Pawlowski J."/>
            <person name="Sierra R."/>
            <person name="Euteneuer U."/>
            <person name="Pillet L."/>
            <person name="Moustafa A."/>
            <person name="Platzer M."/>
            <person name="Groth M."/>
            <person name="Szafranski K."/>
            <person name="Schliwa M."/>
        </authorList>
    </citation>
    <scope>NUCLEOTIDE SEQUENCE [LARGE SCALE GENOMIC DNA]</scope>
</reference>
<dbReference type="Proteomes" id="UP000023152">
    <property type="component" value="Unassembled WGS sequence"/>
</dbReference>
<dbReference type="InterPro" id="IPR028889">
    <property type="entry name" value="USP"/>
</dbReference>
<comment type="caution">
    <text evidence="3">The sequence shown here is derived from an EMBL/GenBank/DDBJ whole genome shotgun (WGS) entry which is preliminary data.</text>
</comment>
<feature type="domain" description="USP" evidence="2">
    <location>
        <begin position="137"/>
        <end position="238"/>
    </location>
</feature>
<sequence>KEEEEYPSISLPSLVTKAVAETPSKTQNGTCVAKKSVTTEQHEDHKKEDIVRVPKSNANGSPTKLNGFSCASYTLLYCLYSDTTTKDKKYISISIFLSLWVSTIVQGTNQNGVIAKTKQANGSVVTKTNESPKPKQQSYSPNSSPNRQNSTLQCLAHTSLLRRYFLQDSKWCSHLNRRNPIGYEGQIALHFAKLLCLTVKRAVISPGELIHRFTGSLRSFSNGRQHDAQEFLTNFLDG</sequence>
<dbReference type="InterPro" id="IPR038765">
    <property type="entry name" value="Papain-like_cys_pep_sf"/>
</dbReference>
<dbReference type="InterPro" id="IPR001394">
    <property type="entry name" value="Peptidase_C19_UCH"/>
</dbReference>
<organism evidence="3 4">
    <name type="scientific">Reticulomyxa filosa</name>
    <dbReference type="NCBI Taxonomy" id="46433"/>
    <lineage>
        <taxon>Eukaryota</taxon>
        <taxon>Sar</taxon>
        <taxon>Rhizaria</taxon>
        <taxon>Retaria</taxon>
        <taxon>Foraminifera</taxon>
        <taxon>Monothalamids</taxon>
        <taxon>Reticulomyxidae</taxon>
        <taxon>Reticulomyxa</taxon>
    </lineage>
</organism>
<gene>
    <name evidence="3" type="ORF">RFI_05029</name>
</gene>
<evidence type="ECO:0000256" key="1">
    <source>
        <dbReference type="SAM" id="MobiDB-lite"/>
    </source>
</evidence>
<evidence type="ECO:0000313" key="4">
    <source>
        <dbReference type="Proteomes" id="UP000023152"/>
    </source>
</evidence>
<name>X6P1S2_RETFI</name>
<feature type="non-terminal residue" evidence="3">
    <location>
        <position position="1"/>
    </location>
</feature>
<accession>X6P1S2</accession>
<dbReference type="GO" id="GO:0004843">
    <property type="term" value="F:cysteine-type deubiquitinase activity"/>
    <property type="evidence" value="ECO:0007669"/>
    <property type="project" value="InterPro"/>
</dbReference>
<evidence type="ECO:0000313" key="3">
    <source>
        <dbReference type="EMBL" id="ETO32088.1"/>
    </source>
</evidence>
<dbReference type="SUPFAM" id="SSF54001">
    <property type="entry name" value="Cysteine proteinases"/>
    <property type="match status" value="1"/>
</dbReference>
<dbReference type="OrthoDB" id="292964at2759"/>
<protein>
    <recommendedName>
        <fullName evidence="2">USP domain-containing protein</fullName>
    </recommendedName>
</protein>
<feature type="region of interest" description="Disordered" evidence="1">
    <location>
        <begin position="20"/>
        <end position="48"/>
    </location>
</feature>
<dbReference type="EMBL" id="ASPP01004494">
    <property type="protein sequence ID" value="ETO32088.1"/>
    <property type="molecule type" value="Genomic_DNA"/>
</dbReference>
<feature type="region of interest" description="Disordered" evidence="1">
    <location>
        <begin position="121"/>
        <end position="149"/>
    </location>
</feature>
<keyword evidence="4" id="KW-1185">Reference proteome</keyword>